<dbReference type="Proteomes" id="UP000603234">
    <property type="component" value="Unassembled WGS sequence"/>
</dbReference>
<sequence>MDLTLLLPVLATALSIGLGCGTCCSPAVSLFLSTYIIAHAGGMKRSLWSFLIFFIGKVTAVVLLCALASLIGNQFISAAGMIGSFNLRLILELAMTAMGLWLIGRWLVHYRQPDAHCAGCTGEKSVPAKGFLPLFAAGFAYGASPCSSLVMIIGVCATLPLTTAILVSTVFAAASTLTPVLLMLMLSGVLSGKIAREIPRQLPWFQLGSYVLITLFSAAALVNL</sequence>
<accession>A0ABR6WRS6</accession>
<feature type="transmembrane region" description="Helical" evidence="1">
    <location>
        <begin position="165"/>
        <end position="190"/>
    </location>
</feature>
<dbReference type="EMBL" id="WJBC01000002">
    <property type="protein sequence ID" value="MBC3803304.1"/>
    <property type="molecule type" value="Genomic_DNA"/>
</dbReference>
<gene>
    <name evidence="3" type="ORF">GH808_02445</name>
</gene>
<keyword evidence="1" id="KW-1133">Transmembrane helix</keyword>
<dbReference type="RefSeq" id="WP_186841214.1">
    <property type="nucleotide sequence ID" value="NZ_WJBC01000002.1"/>
</dbReference>
<proteinExistence type="predicted"/>
<reference evidence="3 4" key="1">
    <citation type="journal article" date="2020" name="mSystems">
        <title>Defining Genomic and Predicted Metabolic Features of the Acetobacterium Genus.</title>
        <authorList>
            <person name="Ross D.E."/>
            <person name="Marshall C.W."/>
            <person name="Gulliver D."/>
            <person name="May H.D."/>
            <person name="Norman R.S."/>
        </authorList>
    </citation>
    <scope>NUCLEOTIDE SEQUENCE [LARGE SCALE GENOMIC DNA]</scope>
    <source>
        <strain evidence="3 4">DSM 8238</strain>
    </source>
</reference>
<evidence type="ECO:0000256" key="1">
    <source>
        <dbReference type="SAM" id="Phobius"/>
    </source>
</evidence>
<feature type="domain" description="Urease accessory protein UreH-like transmembrane" evidence="2">
    <location>
        <begin position="11"/>
        <end position="202"/>
    </location>
</feature>
<feature type="transmembrane region" description="Helical" evidence="1">
    <location>
        <begin position="78"/>
        <end position="103"/>
    </location>
</feature>
<evidence type="ECO:0000259" key="2">
    <source>
        <dbReference type="Pfam" id="PF13386"/>
    </source>
</evidence>
<keyword evidence="1" id="KW-0472">Membrane</keyword>
<dbReference type="InterPro" id="IPR039447">
    <property type="entry name" value="UreH-like_TM_dom"/>
</dbReference>
<feature type="transmembrane region" description="Helical" evidence="1">
    <location>
        <begin position="6"/>
        <end position="38"/>
    </location>
</feature>
<comment type="caution">
    <text evidence="3">The sequence shown here is derived from an EMBL/GenBank/DDBJ whole genome shotgun (WGS) entry which is preliminary data.</text>
</comment>
<dbReference type="Pfam" id="PF13386">
    <property type="entry name" value="DsbD_2"/>
    <property type="match status" value="1"/>
</dbReference>
<keyword evidence="1" id="KW-0812">Transmembrane</keyword>
<protein>
    <recommendedName>
        <fullName evidence="2">Urease accessory protein UreH-like transmembrane domain-containing protein</fullName>
    </recommendedName>
</protein>
<evidence type="ECO:0000313" key="3">
    <source>
        <dbReference type="EMBL" id="MBC3803304.1"/>
    </source>
</evidence>
<keyword evidence="4" id="KW-1185">Reference proteome</keyword>
<evidence type="ECO:0000313" key="4">
    <source>
        <dbReference type="Proteomes" id="UP000603234"/>
    </source>
</evidence>
<organism evidence="3 4">
    <name type="scientific">Acetobacterium fimetarium</name>
    <dbReference type="NCBI Taxonomy" id="52691"/>
    <lineage>
        <taxon>Bacteria</taxon>
        <taxon>Bacillati</taxon>
        <taxon>Bacillota</taxon>
        <taxon>Clostridia</taxon>
        <taxon>Eubacteriales</taxon>
        <taxon>Eubacteriaceae</taxon>
        <taxon>Acetobacterium</taxon>
    </lineage>
</organism>
<name>A0ABR6WRS6_9FIRM</name>
<feature type="transmembrane region" description="Helical" evidence="1">
    <location>
        <begin position="202"/>
        <end position="222"/>
    </location>
</feature>
<feature type="transmembrane region" description="Helical" evidence="1">
    <location>
        <begin position="50"/>
        <end position="72"/>
    </location>
</feature>
<feature type="transmembrane region" description="Helical" evidence="1">
    <location>
        <begin position="131"/>
        <end position="153"/>
    </location>
</feature>